<keyword evidence="1" id="KW-0472">Membrane</keyword>
<reference evidence="2 3" key="1">
    <citation type="submission" date="2017-08" db="EMBL/GenBank/DDBJ databases">
        <title>Draft genome sequence of filamentous cyanobacterium Calothrix elsteri CCALA 953.</title>
        <authorList>
            <person name="Gagunashvili A.N."/>
            <person name="Elster J."/>
            <person name="Andresson O.S."/>
        </authorList>
    </citation>
    <scope>NUCLEOTIDE SEQUENCE [LARGE SCALE GENOMIC DNA]</scope>
    <source>
        <strain evidence="2 3">CCALA 953</strain>
    </source>
</reference>
<proteinExistence type="predicted"/>
<dbReference type="SUPFAM" id="SSF53474">
    <property type="entry name" value="alpha/beta-Hydrolases"/>
    <property type="match status" value="1"/>
</dbReference>
<dbReference type="InterPro" id="IPR029058">
    <property type="entry name" value="AB_hydrolase_fold"/>
</dbReference>
<evidence type="ECO:0000313" key="2">
    <source>
        <dbReference type="EMBL" id="PAX55843.1"/>
    </source>
</evidence>
<comment type="caution">
    <text evidence="2">The sequence shown here is derived from an EMBL/GenBank/DDBJ whole genome shotgun (WGS) entry which is preliminary data.</text>
</comment>
<dbReference type="Proteomes" id="UP000218238">
    <property type="component" value="Unassembled WGS sequence"/>
</dbReference>
<organism evidence="2 3">
    <name type="scientific">Brunnivagina elsteri CCALA 953</name>
    <dbReference type="NCBI Taxonomy" id="987040"/>
    <lineage>
        <taxon>Bacteria</taxon>
        <taxon>Bacillati</taxon>
        <taxon>Cyanobacteriota</taxon>
        <taxon>Cyanophyceae</taxon>
        <taxon>Nostocales</taxon>
        <taxon>Calotrichaceae</taxon>
        <taxon>Brunnivagina</taxon>
    </lineage>
</organism>
<dbReference type="RefSeq" id="WP_095721744.1">
    <property type="nucleotide sequence ID" value="NZ_NTFS01000097.1"/>
</dbReference>
<dbReference type="AlphaFoldDB" id="A0A2A2TJU3"/>
<gene>
    <name evidence="2" type="ORF">CK510_10990</name>
</gene>
<keyword evidence="3" id="KW-1185">Reference proteome</keyword>
<evidence type="ECO:0000313" key="3">
    <source>
        <dbReference type="Proteomes" id="UP000218238"/>
    </source>
</evidence>
<protein>
    <recommendedName>
        <fullName evidence="4">Alpha/beta hydrolase</fullName>
    </recommendedName>
</protein>
<evidence type="ECO:0008006" key="4">
    <source>
        <dbReference type="Google" id="ProtNLM"/>
    </source>
</evidence>
<dbReference type="EMBL" id="NTFS01000097">
    <property type="protein sequence ID" value="PAX55843.1"/>
    <property type="molecule type" value="Genomic_DNA"/>
</dbReference>
<keyword evidence="1" id="KW-1133">Transmembrane helix</keyword>
<accession>A0A2A2TJU3</accession>
<feature type="transmembrane region" description="Helical" evidence="1">
    <location>
        <begin position="67"/>
        <end position="86"/>
    </location>
</feature>
<name>A0A2A2TJU3_9CYAN</name>
<dbReference type="OrthoDB" id="529979at2"/>
<keyword evidence="1" id="KW-0812">Transmembrane</keyword>
<sequence length="191" mass="21149">MTIIICPGIHEQALTDGFVSQLFGDNSNQINYPNILVFPNEGILPVSGLHLLDFLDKNIRNKQTTPITLISFSAGVIGALIAAYLWELQGGKVRSFIAIDGWGVPLFANFPIYRLSHDYFTHWSSLLLGGGETNFYAEPSVNHLEMWSNPQMVKGICISLSTSLSTVELPEQTYGTASDFLQVILNNKEEK</sequence>
<evidence type="ECO:0000256" key="1">
    <source>
        <dbReference type="SAM" id="Phobius"/>
    </source>
</evidence>